<dbReference type="PANTHER" id="PTHR37882">
    <property type="entry name" value="HYPOTHETICAL PROTEIN LOC690352"/>
    <property type="match status" value="1"/>
</dbReference>
<dbReference type="STRING" id="56216.A0A1A6GYJ8"/>
<name>A0A1A6GYJ8_NEOLE</name>
<dbReference type="EMBL" id="LZPO01066325">
    <property type="protein sequence ID" value="OBS70422.1"/>
    <property type="molecule type" value="Genomic_DNA"/>
</dbReference>
<sequence length="108" mass="12333">MDVPVRPGILVQRQSKEALPLGDNIDGEDQYRNRNRNRQALEAANARKTSHEHDGAEKTPRYVHRSPSVVESQKRPLKGVTFSKEVIVVDLGNDYATPRSYAREHKER</sequence>
<evidence type="ECO:0000313" key="2">
    <source>
        <dbReference type="EMBL" id="OBS70422.1"/>
    </source>
</evidence>
<proteinExistence type="predicted"/>
<comment type="caution">
    <text evidence="2">The sequence shown here is derived from an EMBL/GenBank/DDBJ whole genome shotgun (WGS) entry which is preliminary data.</text>
</comment>
<accession>A0A1A6GYJ8</accession>
<reference evidence="2 3" key="1">
    <citation type="submission" date="2016-06" db="EMBL/GenBank/DDBJ databases">
        <title>The Draft Genome Sequence and Annotation of the Desert Woodrat Neotoma lepida.</title>
        <authorList>
            <person name="Campbell M."/>
            <person name="Oakeson K.F."/>
            <person name="Yandell M."/>
            <person name="Halpert J.R."/>
            <person name="Dearing D."/>
        </authorList>
    </citation>
    <scope>NUCLEOTIDE SEQUENCE [LARGE SCALE GENOMIC DNA]</scope>
    <source>
        <strain evidence="2">417</strain>
        <tissue evidence="2">Liver</tissue>
    </source>
</reference>
<feature type="region of interest" description="Disordered" evidence="1">
    <location>
        <begin position="1"/>
        <end position="76"/>
    </location>
</feature>
<evidence type="ECO:0000313" key="3">
    <source>
        <dbReference type="Proteomes" id="UP000092124"/>
    </source>
</evidence>
<dbReference type="InterPro" id="IPR027813">
    <property type="entry name" value="DUF4642"/>
</dbReference>
<keyword evidence="3" id="KW-1185">Reference proteome</keyword>
<protein>
    <submittedName>
        <fullName evidence="2">Uncharacterized protein</fullName>
    </submittedName>
</protein>
<organism evidence="2 3">
    <name type="scientific">Neotoma lepida</name>
    <name type="common">Desert woodrat</name>
    <dbReference type="NCBI Taxonomy" id="56216"/>
    <lineage>
        <taxon>Eukaryota</taxon>
        <taxon>Metazoa</taxon>
        <taxon>Chordata</taxon>
        <taxon>Craniata</taxon>
        <taxon>Vertebrata</taxon>
        <taxon>Euteleostomi</taxon>
        <taxon>Mammalia</taxon>
        <taxon>Eutheria</taxon>
        <taxon>Euarchontoglires</taxon>
        <taxon>Glires</taxon>
        <taxon>Rodentia</taxon>
        <taxon>Myomorpha</taxon>
        <taxon>Muroidea</taxon>
        <taxon>Cricetidae</taxon>
        <taxon>Neotominae</taxon>
        <taxon>Neotoma</taxon>
    </lineage>
</organism>
<dbReference type="Pfam" id="PF15484">
    <property type="entry name" value="DUF4642"/>
    <property type="match status" value="1"/>
</dbReference>
<evidence type="ECO:0000256" key="1">
    <source>
        <dbReference type="SAM" id="MobiDB-lite"/>
    </source>
</evidence>
<dbReference type="Proteomes" id="UP000092124">
    <property type="component" value="Unassembled WGS sequence"/>
</dbReference>
<feature type="non-terminal residue" evidence="2">
    <location>
        <position position="108"/>
    </location>
</feature>
<gene>
    <name evidence="2" type="ORF">A6R68_01038</name>
</gene>
<dbReference type="OrthoDB" id="9836846at2759"/>
<feature type="compositionally biased region" description="Basic and acidic residues" evidence="1">
    <location>
        <begin position="49"/>
        <end position="60"/>
    </location>
</feature>
<dbReference type="AlphaFoldDB" id="A0A1A6GYJ8"/>